<dbReference type="GO" id="GO:0016020">
    <property type="term" value="C:membrane"/>
    <property type="evidence" value="ECO:0007669"/>
    <property type="project" value="TreeGrafter"/>
</dbReference>
<dbReference type="InterPro" id="IPR029058">
    <property type="entry name" value="AB_hydrolase_fold"/>
</dbReference>
<evidence type="ECO:0000256" key="1">
    <source>
        <dbReference type="ARBA" id="ARBA00010088"/>
    </source>
</evidence>
<dbReference type="Proteomes" id="UP000308707">
    <property type="component" value="Unassembled WGS sequence"/>
</dbReference>
<keyword evidence="2 4" id="KW-0378">Hydrolase</keyword>
<evidence type="ECO:0000313" key="4">
    <source>
        <dbReference type="EMBL" id="TKR30118.1"/>
    </source>
</evidence>
<protein>
    <submittedName>
        <fullName evidence="4">Alpha/beta hydrolase</fullName>
    </submittedName>
</protein>
<reference evidence="4 5" key="1">
    <citation type="submission" date="2019-04" db="EMBL/GenBank/DDBJ databases">
        <title>Reference strain of H23.</title>
        <authorList>
            <person name="Luo X."/>
        </authorList>
    </citation>
    <scope>NUCLEOTIDE SEQUENCE [LARGE SCALE GENOMIC DNA]</scope>
    <source>
        <strain evidence="4 5">H23</strain>
    </source>
</reference>
<gene>
    <name evidence="4" type="ORF">FCE95_08205</name>
</gene>
<evidence type="ECO:0000313" key="5">
    <source>
        <dbReference type="Proteomes" id="UP000308707"/>
    </source>
</evidence>
<dbReference type="GO" id="GO:0006508">
    <property type="term" value="P:proteolysis"/>
    <property type="evidence" value="ECO:0007669"/>
    <property type="project" value="InterPro"/>
</dbReference>
<dbReference type="EMBL" id="SZUA01000002">
    <property type="protein sequence ID" value="TKR30118.1"/>
    <property type="molecule type" value="Genomic_DNA"/>
</dbReference>
<dbReference type="PRINTS" id="PR00793">
    <property type="entry name" value="PROAMNOPTASE"/>
</dbReference>
<dbReference type="InterPro" id="IPR050266">
    <property type="entry name" value="AB_hydrolase_sf"/>
</dbReference>
<dbReference type="AlphaFoldDB" id="A0A4U5JP16"/>
<evidence type="ECO:0000259" key="3">
    <source>
        <dbReference type="Pfam" id="PF00561"/>
    </source>
</evidence>
<dbReference type="PANTHER" id="PTHR43798:SF27">
    <property type="entry name" value="HYDROLASE ALPHA_BETA HYDROLASE FOLD FAMILY"/>
    <property type="match status" value="1"/>
</dbReference>
<dbReference type="Pfam" id="PF00561">
    <property type="entry name" value="Abhydrolase_1"/>
    <property type="match status" value="1"/>
</dbReference>
<feature type="domain" description="AB hydrolase-1" evidence="3">
    <location>
        <begin position="105"/>
        <end position="468"/>
    </location>
</feature>
<keyword evidence="5" id="KW-1185">Reference proteome</keyword>
<proteinExistence type="inferred from homology"/>
<evidence type="ECO:0000256" key="2">
    <source>
        <dbReference type="ARBA" id="ARBA00022801"/>
    </source>
</evidence>
<comment type="caution">
    <text evidence="4">The sequence shown here is derived from an EMBL/GenBank/DDBJ whole genome shotgun (WGS) entry which is preliminary data.</text>
</comment>
<comment type="similarity">
    <text evidence="1">Belongs to the peptidase S33 family.</text>
</comment>
<dbReference type="InterPro" id="IPR000073">
    <property type="entry name" value="AB_hydrolase_1"/>
</dbReference>
<sequence length="512" mass="54262">MSRKSRYIVVALLLAAWFGYRYYAEHRKPAAATTTANAPAAPQRKLGSLAFKPCTLASPFGAGSIEAQCGSLQVAENPAQPAGRKIALNIAWIPADEKGDHAPDPVFMLAGGPGQAAAESYPAVAPAFAEVSKKRDVILVDQRGTGKSHPLTCKSDAGEGDAGDDAAALQAARAEAETCRDALAKNADLRFYTTTDAVRDLDAVRKAIGADKINLIGISYGTRVAQQYAMRHPANTRTIALDSVAPNTIYLGNDFARNLENALDLQFGRCAKIPNCAKALGDPRQRLNALMAKLKAEQPMVSYRDAATGESKQEKLTPMHVAALARMYAYAPAAASLLPLLIDEASAGRYEGLMALSKMLTGSLSDQMAYGMQLSVICSEDVDGVRGDPSMASSLLGNALVDVLVAQCAIWPKGARPDDFHQPLATPVPALLMSGELDPVTPPSYADSVVKTLPNGRALTLRGQGHNVIGAGCMPKLFAQFLDKADAKSLDAKCLDALTYTPPFTSFNGWEP</sequence>
<dbReference type="PANTHER" id="PTHR43798">
    <property type="entry name" value="MONOACYLGLYCEROL LIPASE"/>
    <property type="match status" value="1"/>
</dbReference>
<dbReference type="Gene3D" id="3.40.50.1820">
    <property type="entry name" value="alpha/beta hydrolase"/>
    <property type="match status" value="1"/>
</dbReference>
<dbReference type="RefSeq" id="WP_137266547.1">
    <property type="nucleotide sequence ID" value="NZ_SZUA01000002.1"/>
</dbReference>
<accession>A0A4U5JP16</accession>
<dbReference type="SUPFAM" id="SSF53474">
    <property type="entry name" value="alpha/beta-Hydrolases"/>
    <property type="match status" value="1"/>
</dbReference>
<name>A0A4U5JP16_9GAMM</name>
<dbReference type="GO" id="GO:0008233">
    <property type="term" value="F:peptidase activity"/>
    <property type="evidence" value="ECO:0007669"/>
    <property type="project" value="InterPro"/>
</dbReference>
<organism evidence="4 5">
    <name type="scientific">Luteimonas gilva</name>
    <dbReference type="NCBI Taxonomy" id="2572684"/>
    <lineage>
        <taxon>Bacteria</taxon>
        <taxon>Pseudomonadati</taxon>
        <taxon>Pseudomonadota</taxon>
        <taxon>Gammaproteobacteria</taxon>
        <taxon>Lysobacterales</taxon>
        <taxon>Lysobacteraceae</taxon>
        <taxon>Luteimonas</taxon>
    </lineage>
</organism>
<dbReference type="OrthoDB" id="4510475at2"/>
<dbReference type="InterPro" id="IPR002410">
    <property type="entry name" value="Peptidase_S33"/>
</dbReference>